<reference evidence="1" key="2">
    <citation type="journal article" date="2015" name="Fish Shellfish Immunol.">
        <title>Early steps in the European eel (Anguilla anguilla)-Vibrio vulnificus interaction in the gills: Role of the RtxA13 toxin.</title>
        <authorList>
            <person name="Callol A."/>
            <person name="Pajuelo D."/>
            <person name="Ebbesson L."/>
            <person name="Teles M."/>
            <person name="MacKenzie S."/>
            <person name="Amaro C."/>
        </authorList>
    </citation>
    <scope>NUCLEOTIDE SEQUENCE</scope>
</reference>
<sequence length="16" mass="1855">MEVLILLRANARKART</sequence>
<evidence type="ECO:0000313" key="1">
    <source>
        <dbReference type="EMBL" id="JAH51559.1"/>
    </source>
</evidence>
<accession>A0A0E9TCX8</accession>
<dbReference type="AlphaFoldDB" id="A0A0E9TCX8"/>
<proteinExistence type="predicted"/>
<protein>
    <submittedName>
        <fullName evidence="1">Uncharacterized protein</fullName>
    </submittedName>
</protein>
<dbReference type="EMBL" id="GBXM01057018">
    <property type="protein sequence ID" value="JAH51559.1"/>
    <property type="molecule type" value="Transcribed_RNA"/>
</dbReference>
<dbReference type="EMBL" id="GBXM01028538">
    <property type="protein sequence ID" value="JAH80039.1"/>
    <property type="molecule type" value="Transcribed_RNA"/>
</dbReference>
<name>A0A0E9TCX8_ANGAN</name>
<organism evidence="1">
    <name type="scientific">Anguilla anguilla</name>
    <name type="common">European freshwater eel</name>
    <name type="synonym">Muraena anguilla</name>
    <dbReference type="NCBI Taxonomy" id="7936"/>
    <lineage>
        <taxon>Eukaryota</taxon>
        <taxon>Metazoa</taxon>
        <taxon>Chordata</taxon>
        <taxon>Craniata</taxon>
        <taxon>Vertebrata</taxon>
        <taxon>Euteleostomi</taxon>
        <taxon>Actinopterygii</taxon>
        <taxon>Neopterygii</taxon>
        <taxon>Teleostei</taxon>
        <taxon>Anguilliformes</taxon>
        <taxon>Anguillidae</taxon>
        <taxon>Anguilla</taxon>
    </lineage>
</organism>
<reference evidence="1" key="1">
    <citation type="submission" date="2014-11" db="EMBL/GenBank/DDBJ databases">
        <authorList>
            <person name="Amaro Gonzalez C."/>
        </authorList>
    </citation>
    <scope>NUCLEOTIDE SEQUENCE</scope>
</reference>